<dbReference type="Pfam" id="PF00561">
    <property type="entry name" value="Abhydrolase_1"/>
    <property type="match status" value="1"/>
</dbReference>
<dbReference type="Proteomes" id="UP000095209">
    <property type="component" value="Unassembled WGS sequence"/>
</dbReference>
<evidence type="ECO:0000313" key="3">
    <source>
        <dbReference type="Proteomes" id="UP000095209"/>
    </source>
</evidence>
<dbReference type="SUPFAM" id="SSF53474">
    <property type="entry name" value="alpha/beta-Hydrolases"/>
    <property type="match status" value="1"/>
</dbReference>
<reference evidence="2 3" key="1">
    <citation type="submission" date="2016-08" db="EMBL/GenBank/DDBJ databases">
        <title>Genome of Bacillus solimangrovi GH2-4.</title>
        <authorList>
            <person name="Lim S."/>
            <person name="Kim B.-C."/>
        </authorList>
    </citation>
    <scope>NUCLEOTIDE SEQUENCE [LARGE SCALE GENOMIC DNA]</scope>
    <source>
        <strain evidence="2 3">GH2-4</strain>
    </source>
</reference>
<dbReference type="InterPro" id="IPR029058">
    <property type="entry name" value="AB_hydrolase_fold"/>
</dbReference>
<protein>
    <submittedName>
        <fullName evidence="2">Alpha/beta hydrolase</fullName>
    </submittedName>
</protein>
<sequence>MKEISIYKTEEGHRRIVHQYEQYLNLLSFDFERVYVETTFGKTHVLVAGPVDGKPLFVLQGGNCINPMTLSWFAPLIRKYRVYAPDTLGHPGYSKQTRLSVSDDSFANWIIEIMEHFMIKKCAFVGPSYGAGIILKVAEYSPERIECSILASPAGISIGSKFKMIKDILLPMTMFKMTSAEKHLDKVTNRMSNNEMKQIDKQIIGDIFTHVKLERDMPSQVKKSQLTNYQSPTMVISGEEDVFFPAKQINKRAKEVLPDQTIIKTYKMGHFPSEKHLVEINREINIFLDKYYV</sequence>
<dbReference type="AlphaFoldDB" id="A0A1E5LI90"/>
<feature type="domain" description="AB hydrolase-1" evidence="1">
    <location>
        <begin position="75"/>
        <end position="165"/>
    </location>
</feature>
<proteinExistence type="predicted"/>
<dbReference type="STRING" id="1305675.BFG57_11385"/>
<dbReference type="GO" id="GO:0016020">
    <property type="term" value="C:membrane"/>
    <property type="evidence" value="ECO:0007669"/>
    <property type="project" value="TreeGrafter"/>
</dbReference>
<organism evidence="2 3">
    <name type="scientific">Bacillus solimangrovi</name>
    <dbReference type="NCBI Taxonomy" id="1305675"/>
    <lineage>
        <taxon>Bacteria</taxon>
        <taxon>Bacillati</taxon>
        <taxon>Bacillota</taxon>
        <taxon>Bacilli</taxon>
        <taxon>Bacillales</taxon>
        <taxon>Bacillaceae</taxon>
        <taxon>Bacillus</taxon>
    </lineage>
</organism>
<dbReference type="PANTHER" id="PTHR43798">
    <property type="entry name" value="MONOACYLGLYCEROL LIPASE"/>
    <property type="match status" value="1"/>
</dbReference>
<dbReference type="Gene3D" id="3.40.50.1820">
    <property type="entry name" value="alpha/beta hydrolase"/>
    <property type="match status" value="1"/>
</dbReference>
<gene>
    <name evidence="2" type="ORF">BFG57_11385</name>
</gene>
<dbReference type="InterPro" id="IPR050266">
    <property type="entry name" value="AB_hydrolase_sf"/>
</dbReference>
<dbReference type="InterPro" id="IPR000073">
    <property type="entry name" value="AB_hydrolase_1"/>
</dbReference>
<dbReference type="OrthoDB" id="5513277at2"/>
<dbReference type="PANTHER" id="PTHR43798:SF33">
    <property type="entry name" value="HYDROLASE, PUTATIVE (AFU_ORTHOLOGUE AFUA_2G14860)-RELATED"/>
    <property type="match status" value="1"/>
</dbReference>
<accession>A0A1E5LI90</accession>
<keyword evidence="2" id="KW-0378">Hydrolase</keyword>
<keyword evidence="3" id="KW-1185">Reference proteome</keyword>
<dbReference type="GO" id="GO:0016787">
    <property type="term" value="F:hydrolase activity"/>
    <property type="evidence" value="ECO:0007669"/>
    <property type="project" value="UniProtKB-KW"/>
</dbReference>
<name>A0A1E5LI90_9BACI</name>
<evidence type="ECO:0000313" key="2">
    <source>
        <dbReference type="EMBL" id="OEH93778.1"/>
    </source>
</evidence>
<dbReference type="RefSeq" id="WP_069716207.1">
    <property type="nucleotide sequence ID" value="NZ_MJEH01000009.1"/>
</dbReference>
<dbReference type="EMBL" id="MJEH01000009">
    <property type="protein sequence ID" value="OEH93778.1"/>
    <property type="molecule type" value="Genomic_DNA"/>
</dbReference>
<comment type="caution">
    <text evidence="2">The sequence shown here is derived from an EMBL/GenBank/DDBJ whole genome shotgun (WGS) entry which is preliminary data.</text>
</comment>
<evidence type="ECO:0000259" key="1">
    <source>
        <dbReference type="Pfam" id="PF00561"/>
    </source>
</evidence>
<dbReference type="PRINTS" id="PR00111">
    <property type="entry name" value="ABHYDROLASE"/>
</dbReference>